<name>G0J831_CYCMS</name>
<feature type="compositionally biased region" description="Acidic residues" evidence="1">
    <location>
        <begin position="75"/>
        <end position="86"/>
    </location>
</feature>
<dbReference type="AlphaFoldDB" id="G0J831"/>
<dbReference type="RefSeq" id="WP_014022979.1">
    <property type="nucleotide sequence ID" value="NC_015914.1"/>
</dbReference>
<accession>G0J831</accession>
<evidence type="ECO:0000313" key="3">
    <source>
        <dbReference type="EMBL" id="AEL28700.1"/>
    </source>
</evidence>
<keyword evidence="2" id="KW-0472">Membrane</keyword>
<proteinExistence type="predicted"/>
<reference evidence="4" key="1">
    <citation type="submission" date="2011-07" db="EMBL/GenBank/DDBJ databases">
        <title>The complete genome of Cyclobacterium marinum DSM 745.</title>
        <authorList>
            <person name="Lucas S."/>
            <person name="Han J."/>
            <person name="Lapidus A."/>
            <person name="Bruce D."/>
            <person name="Goodwin L."/>
            <person name="Pitluck S."/>
            <person name="Peters L."/>
            <person name="Kyrpides N."/>
            <person name="Mavromatis K."/>
            <person name="Ivanova N."/>
            <person name="Ovchinnikova G."/>
            <person name="Chertkov O."/>
            <person name="Detter J.C."/>
            <person name="Tapia R."/>
            <person name="Han C."/>
            <person name="Land M."/>
            <person name="Hauser L."/>
            <person name="Markowitz V."/>
            <person name="Cheng J.-F."/>
            <person name="Hugenholtz P."/>
            <person name="Woyke T."/>
            <person name="Wu D."/>
            <person name="Tindall B."/>
            <person name="Schuetze A."/>
            <person name="Brambilla E."/>
            <person name="Klenk H.-P."/>
            <person name="Eisen J.A."/>
        </authorList>
    </citation>
    <scope>NUCLEOTIDE SEQUENCE [LARGE SCALE GENOMIC DNA]</scope>
    <source>
        <strain evidence="4">ATCC 25205 / DSM 745 / LMG 13164 / NCIMB 1802</strain>
    </source>
</reference>
<dbReference type="KEGG" id="cmr:Cycma_5016"/>
<sequence>MKSNRHFIKDSVQTPMFVGASLALCFLMLLFTPLVIQGSSNNNDSGDANHQITYLSANDILSDIHYFLHLPSEGDSPEEQENESENESNKTLDEDSEHFTVNAAFFSKLGYNLEKTLFSQLNLSNDNRSRISLIILHHSWKSFLI</sequence>
<dbReference type="HOGENOM" id="CLU_1783675_0_0_10"/>
<evidence type="ECO:0000256" key="1">
    <source>
        <dbReference type="SAM" id="MobiDB-lite"/>
    </source>
</evidence>
<keyword evidence="2" id="KW-1133">Transmembrane helix</keyword>
<dbReference type="OrthoDB" id="840396at2"/>
<gene>
    <name evidence="3" type="ordered locus">Cycma_5016</name>
</gene>
<feature type="region of interest" description="Disordered" evidence="1">
    <location>
        <begin position="70"/>
        <end position="96"/>
    </location>
</feature>
<organism evidence="3 4">
    <name type="scientific">Cyclobacterium marinum (strain ATCC 25205 / DSM 745 / LMG 13164 / NCIMB 1802)</name>
    <name type="common">Flectobacillus marinus</name>
    <dbReference type="NCBI Taxonomy" id="880070"/>
    <lineage>
        <taxon>Bacteria</taxon>
        <taxon>Pseudomonadati</taxon>
        <taxon>Bacteroidota</taxon>
        <taxon>Cytophagia</taxon>
        <taxon>Cytophagales</taxon>
        <taxon>Cyclobacteriaceae</taxon>
        <taxon>Cyclobacterium</taxon>
    </lineage>
</organism>
<dbReference type="Proteomes" id="UP000001635">
    <property type="component" value="Chromosome"/>
</dbReference>
<dbReference type="STRING" id="880070.Cycma_5016"/>
<evidence type="ECO:0000256" key="2">
    <source>
        <dbReference type="SAM" id="Phobius"/>
    </source>
</evidence>
<keyword evidence="4" id="KW-1185">Reference proteome</keyword>
<dbReference type="EMBL" id="CP002955">
    <property type="protein sequence ID" value="AEL28700.1"/>
    <property type="molecule type" value="Genomic_DNA"/>
</dbReference>
<feature type="transmembrane region" description="Helical" evidence="2">
    <location>
        <begin position="12"/>
        <end position="36"/>
    </location>
</feature>
<evidence type="ECO:0000313" key="4">
    <source>
        <dbReference type="Proteomes" id="UP000001635"/>
    </source>
</evidence>
<keyword evidence="2" id="KW-0812">Transmembrane</keyword>
<protein>
    <submittedName>
        <fullName evidence="3">Uncharacterized protein</fullName>
    </submittedName>
</protein>